<name>A0A2R6Q276_ACTCC</name>
<dbReference type="InterPro" id="IPR058517">
    <property type="entry name" value="DUF8204"/>
</dbReference>
<evidence type="ECO:0000256" key="1">
    <source>
        <dbReference type="SAM" id="MobiDB-lite"/>
    </source>
</evidence>
<dbReference type="STRING" id="1590841.A0A2R6Q276"/>
<evidence type="ECO:0000313" key="4">
    <source>
        <dbReference type="Proteomes" id="UP000241394"/>
    </source>
</evidence>
<dbReference type="FunCoup" id="A0A2R6Q276">
    <property type="interactions" value="2591"/>
</dbReference>
<dbReference type="InParanoid" id="A0A2R6Q276"/>
<feature type="domain" description="DUF8204" evidence="2">
    <location>
        <begin position="27"/>
        <end position="112"/>
    </location>
</feature>
<reference evidence="4" key="2">
    <citation type="journal article" date="2018" name="BMC Genomics">
        <title>A manually annotated Actinidia chinensis var. chinensis (kiwifruit) genome highlights the challenges associated with draft genomes and gene prediction in plants.</title>
        <authorList>
            <person name="Pilkington S.M."/>
            <person name="Crowhurst R."/>
            <person name="Hilario E."/>
            <person name="Nardozza S."/>
            <person name="Fraser L."/>
            <person name="Peng Y."/>
            <person name="Gunaseelan K."/>
            <person name="Simpson R."/>
            <person name="Tahir J."/>
            <person name="Deroles S.C."/>
            <person name="Templeton K."/>
            <person name="Luo Z."/>
            <person name="Davy M."/>
            <person name="Cheng C."/>
            <person name="McNeilage M."/>
            <person name="Scaglione D."/>
            <person name="Liu Y."/>
            <person name="Zhang Q."/>
            <person name="Datson P."/>
            <person name="De Silva N."/>
            <person name="Gardiner S.E."/>
            <person name="Bassett H."/>
            <person name="Chagne D."/>
            <person name="McCallum J."/>
            <person name="Dzierzon H."/>
            <person name="Deng C."/>
            <person name="Wang Y.Y."/>
            <person name="Barron L."/>
            <person name="Manako K."/>
            <person name="Bowen J."/>
            <person name="Foster T.M."/>
            <person name="Erridge Z.A."/>
            <person name="Tiffin H."/>
            <person name="Waite C.N."/>
            <person name="Davies K.M."/>
            <person name="Grierson E.P."/>
            <person name="Laing W.A."/>
            <person name="Kirk R."/>
            <person name="Chen X."/>
            <person name="Wood M."/>
            <person name="Montefiori M."/>
            <person name="Brummell D.A."/>
            <person name="Schwinn K.E."/>
            <person name="Catanach A."/>
            <person name="Fullerton C."/>
            <person name="Li D."/>
            <person name="Meiyalaghan S."/>
            <person name="Nieuwenhuizen N."/>
            <person name="Read N."/>
            <person name="Prakash R."/>
            <person name="Hunter D."/>
            <person name="Zhang H."/>
            <person name="McKenzie M."/>
            <person name="Knabel M."/>
            <person name="Harris A."/>
            <person name="Allan A.C."/>
            <person name="Gleave A."/>
            <person name="Chen A."/>
            <person name="Janssen B.J."/>
            <person name="Plunkett B."/>
            <person name="Ampomah-Dwamena C."/>
            <person name="Voogd C."/>
            <person name="Leif D."/>
            <person name="Lafferty D."/>
            <person name="Souleyre E.J.F."/>
            <person name="Varkonyi-Gasic E."/>
            <person name="Gambi F."/>
            <person name="Hanley J."/>
            <person name="Yao J.L."/>
            <person name="Cheung J."/>
            <person name="David K.M."/>
            <person name="Warren B."/>
            <person name="Marsh K."/>
            <person name="Snowden K.C."/>
            <person name="Lin-Wang K."/>
            <person name="Brian L."/>
            <person name="Martinez-Sanchez M."/>
            <person name="Wang M."/>
            <person name="Ileperuma N."/>
            <person name="Macnee N."/>
            <person name="Campin R."/>
            <person name="McAtee P."/>
            <person name="Drummond R.S.M."/>
            <person name="Espley R.V."/>
            <person name="Ireland H.S."/>
            <person name="Wu R."/>
            <person name="Atkinson R.G."/>
            <person name="Karunairetnam S."/>
            <person name="Bulley S."/>
            <person name="Chunkath S."/>
            <person name="Hanley Z."/>
            <person name="Storey R."/>
            <person name="Thrimawithana A.H."/>
            <person name="Thomson S."/>
            <person name="David C."/>
            <person name="Testolin R."/>
            <person name="Huang H."/>
            <person name="Hellens R.P."/>
            <person name="Schaffer R.J."/>
        </authorList>
    </citation>
    <scope>NUCLEOTIDE SEQUENCE [LARGE SCALE GENOMIC DNA]</scope>
    <source>
        <strain evidence="4">cv. Red5</strain>
    </source>
</reference>
<comment type="caution">
    <text evidence="3">The sequence shown here is derived from an EMBL/GenBank/DDBJ whole genome shotgun (WGS) entry which is preliminary data.</text>
</comment>
<dbReference type="Gramene" id="PSS00503">
    <property type="protein sequence ID" value="PSS00503"/>
    <property type="gene ID" value="CEY00_Acc24471"/>
</dbReference>
<organism evidence="3 4">
    <name type="scientific">Actinidia chinensis var. chinensis</name>
    <name type="common">Chinese soft-hair kiwi</name>
    <dbReference type="NCBI Taxonomy" id="1590841"/>
    <lineage>
        <taxon>Eukaryota</taxon>
        <taxon>Viridiplantae</taxon>
        <taxon>Streptophyta</taxon>
        <taxon>Embryophyta</taxon>
        <taxon>Tracheophyta</taxon>
        <taxon>Spermatophyta</taxon>
        <taxon>Magnoliopsida</taxon>
        <taxon>eudicotyledons</taxon>
        <taxon>Gunneridae</taxon>
        <taxon>Pentapetalae</taxon>
        <taxon>asterids</taxon>
        <taxon>Ericales</taxon>
        <taxon>Actinidiaceae</taxon>
        <taxon>Actinidia</taxon>
    </lineage>
</organism>
<dbReference type="EMBL" id="NKQK01000021">
    <property type="protein sequence ID" value="PSS00503.1"/>
    <property type="molecule type" value="Genomic_DNA"/>
</dbReference>
<keyword evidence="4" id="KW-1185">Reference proteome</keyword>
<accession>A0A2R6Q276</accession>
<sequence length="198" mass="21960">MGEEKGGDEENPKKHPNPEENRKKAPKSCKGCLYFSSNAHNPLCVGITRSLPQVPNYIVGESEIEVSREGRSLTDFKYACVGYSLYSAGKDHSVDVLDTQAKLPVCIGLEVLVDRTANTVDPALAPAPVHVHNKEDIRGFPQPRTHKPTHSVGDEFLSRFSRNSGVVAMGIAKNLHKAGDRIKERLDDILYPYRKRPK</sequence>
<dbReference type="OrthoDB" id="510712at2759"/>
<evidence type="ECO:0000259" key="2">
    <source>
        <dbReference type="Pfam" id="PF26631"/>
    </source>
</evidence>
<dbReference type="AlphaFoldDB" id="A0A2R6Q276"/>
<proteinExistence type="predicted"/>
<reference evidence="3 4" key="1">
    <citation type="submission" date="2017-07" db="EMBL/GenBank/DDBJ databases">
        <title>An improved, manually edited Actinidia chinensis var. chinensis (kiwifruit) genome highlights the challenges associated with draft genomes and gene prediction in plants.</title>
        <authorList>
            <person name="Pilkington S."/>
            <person name="Crowhurst R."/>
            <person name="Hilario E."/>
            <person name="Nardozza S."/>
            <person name="Fraser L."/>
            <person name="Peng Y."/>
            <person name="Gunaseelan K."/>
            <person name="Simpson R."/>
            <person name="Tahir J."/>
            <person name="Deroles S."/>
            <person name="Templeton K."/>
            <person name="Luo Z."/>
            <person name="Davy M."/>
            <person name="Cheng C."/>
            <person name="Mcneilage M."/>
            <person name="Scaglione D."/>
            <person name="Liu Y."/>
            <person name="Zhang Q."/>
            <person name="Datson P."/>
            <person name="De Silva N."/>
            <person name="Gardiner S."/>
            <person name="Bassett H."/>
            <person name="Chagne D."/>
            <person name="Mccallum J."/>
            <person name="Dzierzon H."/>
            <person name="Deng C."/>
            <person name="Wang Y.-Y."/>
            <person name="Barron N."/>
            <person name="Manako K."/>
            <person name="Bowen J."/>
            <person name="Foster T."/>
            <person name="Erridge Z."/>
            <person name="Tiffin H."/>
            <person name="Waite C."/>
            <person name="Davies K."/>
            <person name="Grierson E."/>
            <person name="Laing W."/>
            <person name="Kirk R."/>
            <person name="Chen X."/>
            <person name="Wood M."/>
            <person name="Montefiori M."/>
            <person name="Brummell D."/>
            <person name="Schwinn K."/>
            <person name="Catanach A."/>
            <person name="Fullerton C."/>
            <person name="Li D."/>
            <person name="Meiyalaghan S."/>
            <person name="Nieuwenhuizen N."/>
            <person name="Read N."/>
            <person name="Prakash R."/>
            <person name="Hunter D."/>
            <person name="Zhang H."/>
            <person name="Mckenzie M."/>
            <person name="Knabel M."/>
            <person name="Harris A."/>
            <person name="Allan A."/>
            <person name="Chen A."/>
            <person name="Janssen B."/>
            <person name="Plunkett B."/>
            <person name="Dwamena C."/>
            <person name="Voogd C."/>
            <person name="Leif D."/>
            <person name="Lafferty D."/>
            <person name="Souleyre E."/>
            <person name="Varkonyi-Gasic E."/>
            <person name="Gambi F."/>
            <person name="Hanley J."/>
            <person name="Yao J.-L."/>
            <person name="Cheung J."/>
            <person name="David K."/>
            <person name="Warren B."/>
            <person name="Marsh K."/>
            <person name="Snowden K."/>
            <person name="Lin-Wang K."/>
            <person name="Brian L."/>
            <person name="Martinez-Sanchez M."/>
            <person name="Wang M."/>
            <person name="Ileperuma N."/>
            <person name="Macnee N."/>
            <person name="Campin R."/>
            <person name="Mcatee P."/>
            <person name="Drummond R."/>
            <person name="Espley R."/>
            <person name="Ireland H."/>
            <person name="Wu R."/>
            <person name="Atkinson R."/>
            <person name="Karunairetnam S."/>
            <person name="Bulley S."/>
            <person name="Chunkath S."/>
            <person name="Hanley Z."/>
            <person name="Storey R."/>
            <person name="Thrimawithana A."/>
            <person name="Thomson S."/>
            <person name="David C."/>
            <person name="Testolin R."/>
        </authorList>
    </citation>
    <scope>NUCLEOTIDE SEQUENCE [LARGE SCALE GENOMIC DNA]</scope>
    <source>
        <strain evidence="4">cv. Red5</strain>
        <tissue evidence="3">Young leaf</tissue>
    </source>
</reference>
<evidence type="ECO:0000313" key="3">
    <source>
        <dbReference type="EMBL" id="PSS00503.1"/>
    </source>
</evidence>
<dbReference type="Pfam" id="PF26631">
    <property type="entry name" value="DUF8204"/>
    <property type="match status" value="1"/>
</dbReference>
<feature type="compositionally biased region" description="Basic and acidic residues" evidence="1">
    <location>
        <begin position="1"/>
        <end position="23"/>
    </location>
</feature>
<gene>
    <name evidence="3" type="ORF">CEY00_Acc24471</name>
</gene>
<dbReference type="PANTHER" id="PTHR34566:SF2">
    <property type="entry name" value="ALTERED INHERITANCE OF MITOCHONDRIA PROTEIN"/>
    <property type="match status" value="1"/>
</dbReference>
<dbReference type="Proteomes" id="UP000241394">
    <property type="component" value="Chromosome LG21"/>
</dbReference>
<dbReference type="PANTHER" id="PTHR34566">
    <property type="entry name" value="ALTERED INHERITANCE OF MITOCHONDRIA PROTEIN"/>
    <property type="match status" value="1"/>
</dbReference>
<dbReference type="OMA" id="VIDEYEM"/>
<feature type="region of interest" description="Disordered" evidence="1">
    <location>
        <begin position="1"/>
        <end position="27"/>
    </location>
</feature>
<protein>
    <submittedName>
        <fullName evidence="3">Kinesin-like protein</fullName>
    </submittedName>
</protein>